<dbReference type="InterPro" id="IPR008969">
    <property type="entry name" value="CarboxyPept-like_regulatory"/>
</dbReference>
<protein>
    <submittedName>
        <fullName evidence="8">TonB-dependent receptor</fullName>
    </submittedName>
</protein>
<proteinExistence type="inferred from homology"/>
<dbReference type="SUPFAM" id="SSF49464">
    <property type="entry name" value="Carboxypeptidase regulatory domain-like"/>
    <property type="match status" value="1"/>
</dbReference>
<comment type="subcellular location">
    <subcellularLocation>
        <location evidence="1 4">Cell outer membrane</location>
    </subcellularLocation>
</comment>
<dbReference type="InterPro" id="IPR012910">
    <property type="entry name" value="Plug_dom"/>
</dbReference>
<dbReference type="RefSeq" id="WP_089763412.1">
    <property type="nucleotide sequence ID" value="NZ_BKAT01000031.1"/>
</dbReference>
<dbReference type="PANTHER" id="PTHR40980">
    <property type="entry name" value="PLUG DOMAIN-CONTAINING PROTEIN"/>
    <property type="match status" value="1"/>
</dbReference>
<dbReference type="InterPro" id="IPR036942">
    <property type="entry name" value="Beta-barrel_TonB_sf"/>
</dbReference>
<dbReference type="GO" id="GO:0009279">
    <property type="term" value="C:cell outer membrane"/>
    <property type="evidence" value="ECO:0007669"/>
    <property type="project" value="UniProtKB-SubCell"/>
</dbReference>
<comment type="similarity">
    <text evidence="4">Belongs to the TonB-dependent receptor family.</text>
</comment>
<gene>
    <name evidence="8" type="ORF">SAMN05660909_03700</name>
</gene>
<evidence type="ECO:0000256" key="4">
    <source>
        <dbReference type="RuleBase" id="RU003357"/>
    </source>
</evidence>
<evidence type="ECO:0000256" key="5">
    <source>
        <dbReference type="SAM" id="SignalP"/>
    </source>
</evidence>
<dbReference type="STRING" id="408074.SAMN05660909_03700"/>
<evidence type="ECO:0000313" key="8">
    <source>
        <dbReference type="EMBL" id="SEA83926.1"/>
    </source>
</evidence>
<keyword evidence="2 4" id="KW-0472">Membrane</keyword>
<feature type="domain" description="TonB-dependent receptor plug" evidence="7">
    <location>
        <begin position="129"/>
        <end position="211"/>
    </location>
</feature>
<keyword evidence="4" id="KW-0798">TonB box</keyword>
<sequence length="929" mass="104115">MYKKLLQVALLILLSHFAFAQTGKITGKVVDDKNNPVIGAYVQVLKTTLKTVTDVEGRFSFQATAGSKLSIQVSALSYVTKTIDDVEVPKNSQEDIIITLSANVSNLKEVNITTTFRKESINSLIGFQKNTNAVAQVISAEAIRRSPDKNTGEVLKRIPGTSIQEGKYLVVRGLADRYNQAMLNGVLLSSTEPDRKTFSFDLFPSNTIDNIIINNTFIPEYPGEWAGGLVQVNTKDIPNQKFLNVQIGTNFNTNTIGNDFYSYKGGGTDWLGFDDGTRALPKGMPAKNAFAALSAADKINFGKQIAANNFSVSKNSSPLSTLGQQVQISGGTRTTLFGKEIGGVFAVNYNRSVRRLQYDNSFFVVNGKLAQPSFVYHNNKYNTEILGGLMANLSLKLNANNKVAWKNMLNVNTSDYTNLRTGVDYEAQSVVGENIRARELGFRANTFFNTVLSGEHNLPSSGLKFDWYGSFNILDQYIPMQRRIQYNQSNEVADAPYTALLSNTLSQKSGSIFYSTLSDYIYTAGGNLTKSFNLFDRKQSVKGGYLLQIKDRLYNARPFSINLPSDNPALRALDEDHIFAPGNFGTDDKQLGFNEISGNQYRYLANTILNAGYLQFDNSFTNWLRVVWGVRYEHFDQLVGSTRKSDDRYNYTKVGDFLPSVNATFKLNTKTNLRLAGSQTLVRPEFRELTNLAFYDFELGAIITGSKTLERTKVTNLDLRYELYPRPGEVFTLGVFFKDFRKPIELQFNQSGVGSNSFNFINAESAKSYGVELEIRKKLDFISDNLKNFSFQGNASYIYNRVSFKNETLDRPMQGQSPYLINAGLLYDAEKIGLTSTILFNQIGRRILFVGNDDVPPIWEAPRPLLDLQIAKKIIKSRGEIKMNISDLINQRARFYHDLDDDKHFTNSDAPAIIRNYGTNVSIIFGYNF</sequence>
<feature type="domain" description="TonB-dependent receptor-like beta-barrel" evidence="6">
    <location>
        <begin position="434"/>
        <end position="830"/>
    </location>
</feature>
<keyword evidence="3" id="KW-0998">Cell outer membrane</keyword>
<dbReference type="OrthoDB" id="9768470at2"/>
<organism evidence="8 9">
    <name type="scientific">Chitinophaga terrae</name>
    <name type="common">ex Kim and Jung 2007</name>
    <dbReference type="NCBI Taxonomy" id="408074"/>
    <lineage>
        <taxon>Bacteria</taxon>
        <taxon>Pseudomonadati</taxon>
        <taxon>Bacteroidota</taxon>
        <taxon>Chitinophagia</taxon>
        <taxon>Chitinophagales</taxon>
        <taxon>Chitinophagaceae</taxon>
        <taxon>Chitinophaga</taxon>
    </lineage>
</organism>
<feature type="signal peptide" evidence="5">
    <location>
        <begin position="1"/>
        <end position="20"/>
    </location>
</feature>
<reference evidence="9" key="1">
    <citation type="submission" date="2016-10" db="EMBL/GenBank/DDBJ databases">
        <authorList>
            <person name="Varghese N."/>
            <person name="Submissions S."/>
        </authorList>
    </citation>
    <scope>NUCLEOTIDE SEQUENCE [LARGE SCALE GENOMIC DNA]</scope>
    <source>
        <strain evidence="9">DSM 23920</strain>
    </source>
</reference>
<evidence type="ECO:0000259" key="7">
    <source>
        <dbReference type="Pfam" id="PF07715"/>
    </source>
</evidence>
<accession>A0A1H4EG39</accession>
<dbReference type="InterPro" id="IPR037066">
    <property type="entry name" value="Plug_dom_sf"/>
</dbReference>
<feature type="chain" id="PRO_5011553117" evidence="5">
    <location>
        <begin position="21"/>
        <end position="929"/>
    </location>
</feature>
<dbReference type="Pfam" id="PF13715">
    <property type="entry name" value="CarbopepD_reg_2"/>
    <property type="match status" value="1"/>
</dbReference>
<dbReference type="InterPro" id="IPR000531">
    <property type="entry name" value="Beta-barrel_TonB"/>
</dbReference>
<dbReference type="AlphaFoldDB" id="A0A1H4EG39"/>
<evidence type="ECO:0000259" key="6">
    <source>
        <dbReference type="Pfam" id="PF00593"/>
    </source>
</evidence>
<evidence type="ECO:0000313" key="9">
    <source>
        <dbReference type="Proteomes" id="UP000199656"/>
    </source>
</evidence>
<keyword evidence="8" id="KW-0675">Receptor</keyword>
<dbReference type="PANTHER" id="PTHR40980:SF4">
    <property type="entry name" value="TONB-DEPENDENT RECEPTOR-LIKE BETA-BARREL DOMAIN-CONTAINING PROTEIN"/>
    <property type="match status" value="1"/>
</dbReference>
<dbReference type="Gene3D" id="2.40.170.20">
    <property type="entry name" value="TonB-dependent receptor, beta-barrel domain"/>
    <property type="match status" value="1"/>
</dbReference>
<dbReference type="Gene3D" id="2.170.130.10">
    <property type="entry name" value="TonB-dependent receptor, plug domain"/>
    <property type="match status" value="1"/>
</dbReference>
<dbReference type="Pfam" id="PF07715">
    <property type="entry name" value="Plug"/>
    <property type="match status" value="1"/>
</dbReference>
<dbReference type="EMBL" id="FNRL01000018">
    <property type="protein sequence ID" value="SEA83926.1"/>
    <property type="molecule type" value="Genomic_DNA"/>
</dbReference>
<dbReference type="Proteomes" id="UP000199656">
    <property type="component" value="Unassembled WGS sequence"/>
</dbReference>
<name>A0A1H4EG39_9BACT</name>
<keyword evidence="5" id="KW-0732">Signal</keyword>
<keyword evidence="9" id="KW-1185">Reference proteome</keyword>
<dbReference type="SUPFAM" id="SSF56935">
    <property type="entry name" value="Porins"/>
    <property type="match status" value="1"/>
</dbReference>
<dbReference type="Pfam" id="PF00593">
    <property type="entry name" value="TonB_dep_Rec_b-barrel"/>
    <property type="match status" value="1"/>
</dbReference>
<evidence type="ECO:0000256" key="2">
    <source>
        <dbReference type="ARBA" id="ARBA00023136"/>
    </source>
</evidence>
<evidence type="ECO:0000256" key="1">
    <source>
        <dbReference type="ARBA" id="ARBA00004442"/>
    </source>
</evidence>
<dbReference type="Gene3D" id="2.60.40.1120">
    <property type="entry name" value="Carboxypeptidase-like, regulatory domain"/>
    <property type="match status" value="1"/>
</dbReference>
<evidence type="ECO:0000256" key="3">
    <source>
        <dbReference type="ARBA" id="ARBA00023237"/>
    </source>
</evidence>